<reference evidence="4 5" key="1">
    <citation type="submission" date="2019-02" db="EMBL/GenBank/DDBJ databases">
        <title>Deep-cultivation of Planctomycetes and their phenomic and genomic characterization uncovers novel biology.</title>
        <authorList>
            <person name="Wiegand S."/>
            <person name="Jogler M."/>
            <person name="Boedeker C."/>
            <person name="Pinto D."/>
            <person name="Vollmers J."/>
            <person name="Rivas-Marin E."/>
            <person name="Kohn T."/>
            <person name="Peeters S.H."/>
            <person name="Heuer A."/>
            <person name="Rast P."/>
            <person name="Oberbeckmann S."/>
            <person name="Bunk B."/>
            <person name="Jeske O."/>
            <person name="Meyerdierks A."/>
            <person name="Storesund J.E."/>
            <person name="Kallscheuer N."/>
            <person name="Luecker S."/>
            <person name="Lage O.M."/>
            <person name="Pohl T."/>
            <person name="Merkel B.J."/>
            <person name="Hornburger P."/>
            <person name="Mueller R.-W."/>
            <person name="Bruemmer F."/>
            <person name="Labrenz M."/>
            <person name="Spormann A.M."/>
            <person name="Op den Camp H."/>
            <person name="Overmann J."/>
            <person name="Amann R."/>
            <person name="Jetten M.S.M."/>
            <person name="Mascher T."/>
            <person name="Medema M.H."/>
            <person name="Devos D.P."/>
            <person name="Kaster A.-K."/>
            <person name="Ovreas L."/>
            <person name="Rohde M."/>
            <person name="Galperin M.Y."/>
            <person name="Jogler C."/>
        </authorList>
    </citation>
    <scope>NUCLEOTIDE SEQUENCE [LARGE SCALE GENOMIC DNA]</scope>
    <source>
        <strain evidence="4 5">SV_7m_r</strain>
    </source>
</reference>
<dbReference type="Pfam" id="PF01609">
    <property type="entry name" value="DDE_Tnp_1"/>
    <property type="match status" value="1"/>
</dbReference>
<organism evidence="4 5">
    <name type="scientific">Stieleria bergensis</name>
    <dbReference type="NCBI Taxonomy" id="2528025"/>
    <lineage>
        <taxon>Bacteria</taxon>
        <taxon>Pseudomonadati</taxon>
        <taxon>Planctomycetota</taxon>
        <taxon>Planctomycetia</taxon>
        <taxon>Pirellulales</taxon>
        <taxon>Pirellulaceae</taxon>
        <taxon>Stieleria</taxon>
    </lineage>
</organism>
<dbReference type="Proteomes" id="UP000315003">
    <property type="component" value="Chromosome"/>
</dbReference>
<evidence type="ECO:0000313" key="4">
    <source>
        <dbReference type="EMBL" id="QDT61558.1"/>
    </source>
</evidence>
<feature type="region of interest" description="Disordered" evidence="1">
    <location>
        <begin position="429"/>
        <end position="456"/>
    </location>
</feature>
<feature type="domain" description="Transposase IS4-like" evidence="2">
    <location>
        <begin position="134"/>
        <end position="351"/>
    </location>
</feature>
<accession>A0A517SZI6</accession>
<sequence length="456" mass="51901">MDDFANKVQAAASLADALFVCWRYIADEKCLNQVFERSRGRCYSREVSFPLIVQLVHDALTQHAGSGNQSFEHASQQGTLTASKRAVYGKLGRMPVEVTVDLFSTMADRLLALFPQENRKSLPACFTSFKVRTVDGKTIKGIAKRLKPLRNSQEGLIGGKALVATDYQTGTAVGLAVDTDGDANDVRLLPRLLEDVRKRTQGKQLWVGDRQFCDLIQLGRFSENGDHYVVRYNAKNSFFRDENETVREGLDVNGRAYTDECGWLGADSNKHQCYVRRITLELDDGAELSIVTELFGVRKYPAADLLYLYGERWEIERVFQKVTEVFSLENLIGSTPQAGLFQFAICLLLYNQLQLLRSYIAGHQDRETEMVSIEKLFIDVQRELVTWQVLLSGFDIETLVPIRNAGASQQHLHELLRIRWNDFWIKSTNSKKRKPQKRKTKKRPKSVHKILNAKTD</sequence>
<dbReference type="RefSeq" id="WP_145270813.1">
    <property type="nucleotide sequence ID" value="NZ_CP036272.1"/>
</dbReference>
<evidence type="ECO:0000259" key="2">
    <source>
        <dbReference type="Pfam" id="PF01609"/>
    </source>
</evidence>
<evidence type="ECO:0000313" key="5">
    <source>
        <dbReference type="Proteomes" id="UP000315003"/>
    </source>
</evidence>
<dbReference type="GO" id="GO:0003677">
    <property type="term" value="F:DNA binding"/>
    <property type="evidence" value="ECO:0007669"/>
    <property type="project" value="InterPro"/>
</dbReference>
<dbReference type="OrthoDB" id="477305at2"/>
<keyword evidence="5" id="KW-1185">Reference proteome</keyword>
<dbReference type="PANTHER" id="PTHR33258">
    <property type="entry name" value="TRANSPOSASE INSL FOR INSERTION SEQUENCE ELEMENT IS186A-RELATED"/>
    <property type="match status" value="1"/>
</dbReference>
<feature type="compositionally biased region" description="Basic residues" evidence="1">
    <location>
        <begin position="429"/>
        <end position="448"/>
    </location>
</feature>
<name>A0A517SZI6_9BACT</name>
<dbReference type="SUPFAM" id="SSF53098">
    <property type="entry name" value="Ribonuclease H-like"/>
    <property type="match status" value="1"/>
</dbReference>
<dbReference type="InterPro" id="IPR002559">
    <property type="entry name" value="Transposase_11"/>
</dbReference>
<gene>
    <name evidence="3" type="ORF">SV7mr_16480</name>
    <name evidence="4" type="ORF">SV7mr_40950</name>
</gene>
<dbReference type="InterPro" id="IPR012337">
    <property type="entry name" value="RNaseH-like_sf"/>
</dbReference>
<dbReference type="EMBL" id="CP036272">
    <property type="protein sequence ID" value="QDT61558.1"/>
    <property type="molecule type" value="Genomic_DNA"/>
</dbReference>
<dbReference type="AlphaFoldDB" id="A0A517SZI6"/>
<evidence type="ECO:0000313" key="3">
    <source>
        <dbReference type="EMBL" id="QDT59141.1"/>
    </source>
</evidence>
<dbReference type="EMBL" id="CP036272">
    <property type="protein sequence ID" value="QDT59141.1"/>
    <property type="molecule type" value="Genomic_DNA"/>
</dbReference>
<dbReference type="PANTHER" id="PTHR33258:SF1">
    <property type="entry name" value="TRANSPOSASE INSL FOR INSERTION SEQUENCE ELEMENT IS186A-RELATED"/>
    <property type="match status" value="1"/>
</dbReference>
<dbReference type="GO" id="GO:0004803">
    <property type="term" value="F:transposase activity"/>
    <property type="evidence" value="ECO:0007669"/>
    <property type="project" value="InterPro"/>
</dbReference>
<evidence type="ECO:0000256" key="1">
    <source>
        <dbReference type="SAM" id="MobiDB-lite"/>
    </source>
</evidence>
<proteinExistence type="predicted"/>
<dbReference type="GO" id="GO:0006313">
    <property type="term" value="P:DNA transposition"/>
    <property type="evidence" value="ECO:0007669"/>
    <property type="project" value="InterPro"/>
</dbReference>
<protein>
    <submittedName>
        <fullName evidence="4">Transposase DDE domain protein</fullName>
    </submittedName>
</protein>